<comment type="caution">
    <text evidence="8">The sequence shown here is derived from an EMBL/GenBank/DDBJ whole genome shotgun (WGS) entry which is preliminary data.</text>
</comment>
<dbReference type="PANTHER" id="PTHR21641">
    <property type="entry name" value="TRANSLATION INITIATION FACTOR-RELATED"/>
    <property type="match status" value="1"/>
</dbReference>
<feature type="compositionally biased region" description="Acidic residues" evidence="6">
    <location>
        <begin position="126"/>
        <end position="152"/>
    </location>
</feature>
<feature type="compositionally biased region" description="Basic and acidic residues" evidence="6">
    <location>
        <begin position="114"/>
        <end position="125"/>
    </location>
</feature>
<dbReference type="Pfam" id="PF01176">
    <property type="entry name" value="eIF-1a"/>
    <property type="match status" value="1"/>
</dbReference>
<organism evidence="8 9">
    <name type="scientific">Merluccius polli</name>
    <name type="common">Benguela hake</name>
    <name type="synonym">Merluccius cadenati</name>
    <dbReference type="NCBI Taxonomy" id="89951"/>
    <lineage>
        <taxon>Eukaryota</taxon>
        <taxon>Metazoa</taxon>
        <taxon>Chordata</taxon>
        <taxon>Craniata</taxon>
        <taxon>Vertebrata</taxon>
        <taxon>Euteleostomi</taxon>
        <taxon>Actinopterygii</taxon>
        <taxon>Neopterygii</taxon>
        <taxon>Teleostei</taxon>
        <taxon>Neoteleostei</taxon>
        <taxon>Acanthomorphata</taxon>
        <taxon>Zeiogadaria</taxon>
        <taxon>Gadariae</taxon>
        <taxon>Gadiformes</taxon>
        <taxon>Gadoidei</taxon>
        <taxon>Merlucciidae</taxon>
        <taxon>Merluccius</taxon>
    </lineage>
</organism>
<comment type="similarity">
    <text evidence="1">Belongs to the EIF1AD family.</text>
</comment>
<keyword evidence="3" id="KW-0694">RNA-binding</keyword>
<proteinExistence type="inferred from homology"/>
<dbReference type="EMBL" id="JAOPHQ010001710">
    <property type="protein sequence ID" value="KAK0149889.1"/>
    <property type="molecule type" value="Genomic_DNA"/>
</dbReference>
<dbReference type="GO" id="GO:0003743">
    <property type="term" value="F:translation initiation factor activity"/>
    <property type="evidence" value="ECO:0007669"/>
    <property type="project" value="UniProtKB-UniRule"/>
</dbReference>
<evidence type="ECO:0000313" key="8">
    <source>
        <dbReference type="EMBL" id="KAK0149889.1"/>
    </source>
</evidence>
<dbReference type="AlphaFoldDB" id="A0AA47N1C4"/>
<dbReference type="PROSITE" id="PS50832">
    <property type="entry name" value="S1_IF1_TYPE"/>
    <property type="match status" value="1"/>
</dbReference>
<evidence type="ECO:0000256" key="3">
    <source>
        <dbReference type="ARBA" id="ARBA00022884"/>
    </source>
</evidence>
<dbReference type="InterPro" id="IPR006196">
    <property type="entry name" value="RNA-binding_domain_S1_IF1"/>
</dbReference>
<gene>
    <name evidence="8" type="primary">eif1ad</name>
    <name evidence="8" type="ORF">N1851_009336</name>
</gene>
<keyword evidence="9" id="KW-1185">Reference proteome</keyword>
<evidence type="ECO:0000313" key="9">
    <source>
        <dbReference type="Proteomes" id="UP001174136"/>
    </source>
</evidence>
<feature type="region of interest" description="Disordered" evidence="6">
    <location>
        <begin position="109"/>
        <end position="187"/>
    </location>
</feature>
<reference evidence="8" key="1">
    <citation type="journal article" date="2023" name="Front. Mar. Sci.">
        <title>A new Merluccius polli reference genome to investigate the effects of global change in West African waters.</title>
        <authorList>
            <person name="Mateo J.L."/>
            <person name="Blanco-Fernandez C."/>
            <person name="Garcia-Vazquez E."/>
            <person name="Machado-Schiaffino G."/>
        </authorList>
    </citation>
    <scope>NUCLEOTIDE SEQUENCE</scope>
    <source>
        <strain evidence="8">C29</strain>
        <tissue evidence="8">Fin</tissue>
    </source>
</reference>
<dbReference type="GO" id="GO:0003723">
    <property type="term" value="F:RNA binding"/>
    <property type="evidence" value="ECO:0007669"/>
    <property type="project" value="UniProtKB-KW"/>
</dbReference>
<evidence type="ECO:0000256" key="5">
    <source>
        <dbReference type="PROSITE-ProRule" id="PRU00181"/>
    </source>
</evidence>
<dbReference type="SMART" id="SM00652">
    <property type="entry name" value="eIF1a"/>
    <property type="match status" value="1"/>
</dbReference>
<dbReference type="SUPFAM" id="SSF50249">
    <property type="entry name" value="Nucleic acid-binding proteins"/>
    <property type="match status" value="1"/>
</dbReference>
<dbReference type="Proteomes" id="UP001174136">
    <property type="component" value="Unassembled WGS sequence"/>
</dbReference>
<dbReference type="InterPro" id="IPR039294">
    <property type="entry name" value="EIF1AD"/>
</dbReference>
<sequence>MSQATKRKHVVKEVLGEFVHPTQDQQIVKVIGSRGNNLHEAVTALGKTFLVSMPTKFRKNIWIKRGDYVIVDPIEEGEKVKAEISVILYKDHIQHLQRMQLWPDGFVEQPASQEKMDRQQGRRAGEEEEEEKDEEDDEGNGSSSDSEDDESDLFVNTNRPNYHYSESEDEEGESEEDKEEARTEACS</sequence>
<evidence type="ECO:0000256" key="4">
    <source>
        <dbReference type="ARBA" id="ARBA00031998"/>
    </source>
</evidence>
<protein>
    <recommendedName>
        <fullName evidence="2">Probable RNA-binding protein EIF1AD</fullName>
    </recommendedName>
    <alternativeName>
        <fullName evidence="4">Eukaryotic translation initiation factor 1A domain-containing protein</fullName>
    </alternativeName>
</protein>
<evidence type="ECO:0000256" key="6">
    <source>
        <dbReference type="SAM" id="MobiDB-lite"/>
    </source>
</evidence>
<keyword evidence="5" id="KW-0396">Initiation factor</keyword>
<evidence type="ECO:0000256" key="2">
    <source>
        <dbReference type="ARBA" id="ARBA00020989"/>
    </source>
</evidence>
<evidence type="ECO:0000256" key="1">
    <source>
        <dbReference type="ARBA" id="ARBA00007340"/>
    </source>
</evidence>
<dbReference type="PANTHER" id="PTHR21641:SF0">
    <property type="entry name" value="RNA-BINDING PROTEIN EIF1AD-RELATED"/>
    <property type="match status" value="1"/>
</dbReference>
<dbReference type="Gene3D" id="2.40.50.140">
    <property type="entry name" value="Nucleic acid-binding proteins"/>
    <property type="match status" value="1"/>
</dbReference>
<keyword evidence="5" id="KW-0648">Protein biosynthesis</keyword>
<dbReference type="InterPro" id="IPR001253">
    <property type="entry name" value="TIF_eIF-1A"/>
</dbReference>
<dbReference type="GO" id="GO:0005634">
    <property type="term" value="C:nucleus"/>
    <property type="evidence" value="ECO:0007669"/>
    <property type="project" value="TreeGrafter"/>
</dbReference>
<dbReference type="InterPro" id="IPR012340">
    <property type="entry name" value="NA-bd_OB-fold"/>
</dbReference>
<feature type="compositionally biased region" description="Acidic residues" evidence="6">
    <location>
        <begin position="167"/>
        <end position="178"/>
    </location>
</feature>
<evidence type="ECO:0000259" key="7">
    <source>
        <dbReference type="PROSITE" id="PS50832"/>
    </source>
</evidence>
<feature type="domain" description="S1-like" evidence="7">
    <location>
        <begin position="5"/>
        <end position="92"/>
    </location>
</feature>
<name>A0AA47N1C4_MERPO</name>
<accession>A0AA47N1C4</accession>